<keyword evidence="2" id="KW-1185">Reference proteome</keyword>
<proteinExistence type="predicted"/>
<accession>A0A183D8G1</accession>
<name>A0A183D8G1_9BILA</name>
<protein>
    <submittedName>
        <fullName evidence="3">CDT1 domain-containing protein</fullName>
    </submittedName>
</protein>
<dbReference type="Proteomes" id="UP000271098">
    <property type="component" value="Unassembled WGS sequence"/>
</dbReference>
<dbReference type="WBParaSite" id="GPUH_0000500901-mRNA-1">
    <property type="protein sequence ID" value="GPUH_0000500901-mRNA-1"/>
    <property type="gene ID" value="GPUH_0000500901"/>
</dbReference>
<sequence>MPAEASLPPTSGVLLMQNTFATAHPIQGRKKKRVIRRRLSSWASRAALNDISVDQTHSVTRSKFAPYGKSSELKKSREPEVAPTPDDDVANATLDCLAFFQHHPQCLAAATATANTLTHKETSYDFKSRRRTLASIFDVLCKILHLRNKVRLHIFQFVLRDTTEMTRFIHEI</sequence>
<organism evidence="3">
    <name type="scientific">Gongylonema pulchrum</name>
    <dbReference type="NCBI Taxonomy" id="637853"/>
    <lineage>
        <taxon>Eukaryota</taxon>
        <taxon>Metazoa</taxon>
        <taxon>Ecdysozoa</taxon>
        <taxon>Nematoda</taxon>
        <taxon>Chromadorea</taxon>
        <taxon>Rhabditida</taxon>
        <taxon>Spirurina</taxon>
        <taxon>Spiruromorpha</taxon>
        <taxon>Spiruroidea</taxon>
        <taxon>Gongylonematidae</taxon>
        <taxon>Gongylonema</taxon>
    </lineage>
</organism>
<evidence type="ECO:0000313" key="1">
    <source>
        <dbReference type="EMBL" id="VDK48578.1"/>
    </source>
</evidence>
<reference evidence="3" key="1">
    <citation type="submission" date="2016-06" db="UniProtKB">
        <authorList>
            <consortium name="WormBaseParasite"/>
        </authorList>
    </citation>
    <scope>IDENTIFICATION</scope>
</reference>
<dbReference type="AlphaFoldDB" id="A0A183D8G1"/>
<gene>
    <name evidence="1" type="ORF">GPUH_LOCUS5005</name>
</gene>
<evidence type="ECO:0000313" key="2">
    <source>
        <dbReference type="Proteomes" id="UP000271098"/>
    </source>
</evidence>
<reference evidence="1 2" key="2">
    <citation type="submission" date="2018-11" db="EMBL/GenBank/DDBJ databases">
        <authorList>
            <consortium name="Pathogen Informatics"/>
        </authorList>
    </citation>
    <scope>NUCLEOTIDE SEQUENCE [LARGE SCALE GENOMIC DNA]</scope>
</reference>
<dbReference type="EMBL" id="UYRT01010088">
    <property type="protein sequence ID" value="VDK48578.1"/>
    <property type="molecule type" value="Genomic_DNA"/>
</dbReference>
<evidence type="ECO:0000313" key="3">
    <source>
        <dbReference type="WBParaSite" id="GPUH_0000500901-mRNA-1"/>
    </source>
</evidence>